<dbReference type="InterPro" id="IPR029767">
    <property type="entry name" value="WecB-like"/>
</dbReference>
<protein>
    <submittedName>
        <fullName evidence="3">UDP-N-acetylglucosamine 2-epimerase</fullName>
    </submittedName>
</protein>
<accession>A0ABT2P3M6</accession>
<dbReference type="PANTHER" id="PTHR43174">
    <property type="entry name" value="UDP-N-ACETYLGLUCOSAMINE 2-EPIMERASE"/>
    <property type="match status" value="1"/>
</dbReference>
<keyword evidence="1" id="KW-0413">Isomerase</keyword>
<keyword evidence="4" id="KW-1185">Reference proteome</keyword>
<reference evidence="3" key="1">
    <citation type="submission" date="2022-09" db="EMBL/GenBank/DDBJ databases">
        <title>Shewanella sp. KJ10-1 sp.nov, isolated from marine algae.</title>
        <authorList>
            <person name="Butt M."/>
            <person name="Lee J.K."/>
            <person name="Kim J.M."/>
            <person name="Choi D.G."/>
        </authorList>
    </citation>
    <scope>NUCLEOTIDE SEQUENCE</scope>
    <source>
        <strain evidence="3">KJ10-1</strain>
    </source>
</reference>
<dbReference type="Pfam" id="PF02350">
    <property type="entry name" value="Epimerase_2"/>
    <property type="match status" value="1"/>
</dbReference>
<proteinExistence type="inferred from homology"/>
<evidence type="ECO:0000259" key="2">
    <source>
        <dbReference type="Pfam" id="PF02350"/>
    </source>
</evidence>
<dbReference type="Proteomes" id="UP001431192">
    <property type="component" value="Unassembled WGS sequence"/>
</dbReference>
<gene>
    <name evidence="3" type="ORF">N4T56_13215</name>
</gene>
<dbReference type="EMBL" id="JAODOQ010000001">
    <property type="protein sequence ID" value="MCT8987253.1"/>
    <property type="molecule type" value="Genomic_DNA"/>
</dbReference>
<evidence type="ECO:0000256" key="1">
    <source>
        <dbReference type="RuleBase" id="RU003513"/>
    </source>
</evidence>
<dbReference type="SUPFAM" id="SSF53756">
    <property type="entry name" value="UDP-Glycosyltransferase/glycogen phosphorylase"/>
    <property type="match status" value="1"/>
</dbReference>
<dbReference type="InterPro" id="IPR003331">
    <property type="entry name" value="UDP_GlcNAc_Epimerase_2_dom"/>
</dbReference>
<name>A0ABT2P3M6_9GAMM</name>
<comment type="caution">
    <text evidence="3">The sequence shown here is derived from an EMBL/GenBank/DDBJ whole genome shotgun (WGS) entry which is preliminary data.</text>
</comment>
<comment type="similarity">
    <text evidence="1">Belongs to the UDP-N-acetylglucosamine 2-epimerase family.</text>
</comment>
<organism evidence="3 4">
    <name type="scientific">Shewanella phaeophyticola</name>
    <dbReference type="NCBI Taxonomy" id="2978345"/>
    <lineage>
        <taxon>Bacteria</taxon>
        <taxon>Pseudomonadati</taxon>
        <taxon>Pseudomonadota</taxon>
        <taxon>Gammaproteobacteria</taxon>
        <taxon>Alteromonadales</taxon>
        <taxon>Shewanellaceae</taxon>
        <taxon>Shewanella</taxon>
    </lineage>
</organism>
<dbReference type="PANTHER" id="PTHR43174:SF3">
    <property type="entry name" value="UDP-N-ACETYLGLUCOSAMINE 2-EPIMERASE"/>
    <property type="match status" value="1"/>
</dbReference>
<evidence type="ECO:0000313" key="4">
    <source>
        <dbReference type="Proteomes" id="UP001431192"/>
    </source>
</evidence>
<dbReference type="Gene3D" id="3.40.50.2000">
    <property type="entry name" value="Glycogen Phosphorylase B"/>
    <property type="match status" value="1"/>
</dbReference>
<sequence>MRSKKYPERILLIRSLGQLRYLSLLKYCSGVIGNSSSGLIEAPTFKVPTINIGNRQKGRVRGNTVIQCGESIDEIRNAVDVALSKAFIDNCAQSHNPYGDGTSSKKIVEKLISFPLDNIVVKSFYNY</sequence>
<evidence type="ECO:0000313" key="3">
    <source>
        <dbReference type="EMBL" id="MCT8987253.1"/>
    </source>
</evidence>
<feature type="domain" description="UDP-N-acetylglucosamine 2-epimerase" evidence="2">
    <location>
        <begin position="4"/>
        <end position="111"/>
    </location>
</feature>
<dbReference type="RefSeq" id="WP_261733557.1">
    <property type="nucleotide sequence ID" value="NZ_JAODOQ010000001.1"/>
</dbReference>